<evidence type="ECO:0000256" key="11">
    <source>
        <dbReference type="ARBA" id="ARBA00022842"/>
    </source>
</evidence>
<dbReference type="GeneID" id="93071013"/>
<sequence>MNNILASFIFFTRLPFWKIKEVPAECFKHVVPYWPLTGWLTGGLMAGALWLSGQILPVSIAWIIAVIVRLLVTGCLHEDGLADFLDGFGGGTTRERTLAIMKDSHIGSYGVIGLIFYFLLLLQMRNLPLNFLCILIFCGDCWSKFCASQLINYLPYARKEEDSKAKVVYNRMSRKELISAFVCGLIPFVLLLPIRMWPATLFPLLTFALLCRLMKRRLQGYTGDCCGAAFLLCELSFYIGSLIMVYIYAGYGIDFLTKYVSVPFYFH</sequence>
<evidence type="ECO:0000256" key="14">
    <source>
        <dbReference type="ARBA" id="ARBA00025228"/>
    </source>
</evidence>
<dbReference type="NCBIfam" id="TIGR00317">
    <property type="entry name" value="cobS"/>
    <property type="match status" value="1"/>
</dbReference>
<keyword evidence="9 19" id="KW-0808">Transferase</keyword>
<evidence type="ECO:0000256" key="10">
    <source>
        <dbReference type="ARBA" id="ARBA00022692"/>
    </source>
</evidence>
<comment type="catalytic activity">
    <reaction evidence="18 19">
        <text>alpha-ribazole 5'-phosphate + adenosylcob(III)inamide-GDP = adenosylcob(III)alamin 5'-phosphate + GMP + H(+)</text>
        <dbReference type="Rhea" id="RHEA:23560"/>
        <dbReference type="ChEBI" id="CHEBI:15378"/>
        <dbReference type="ChEBI" id="CHEBI:57918"/>
        <dbReference type="ChEBI" id="CHEBI:58115"/>
        <dbReference type="ChEBI" id="CHEBI:60487"/>
        <dbReference type="ChEBI" id="CHEBI:60493"/>
        <dbReference type="EC" id="2.7.8.26"/>
    </reaction>
</comment>
<name>A0A380YRP5_9BACE</name>
<dbReference type="Proteomes" id="UP000254424">
    <property type="component" value="Unassembled WGS sequence"/>
</dbReference>
<evidence type="ECO:0000256" key="7">
    <source>
        <dbReference type="ARBA" id="ARBA00022475"/>
    </source>
</evidence>
<dbReference type="PANTHER" id="PTHR34148:SF1">
    <property type="entry name" value="ADENOSYLCOBINAMIDE-GDP RIBAZOLETRANSFERASE"/>
    <property type="match status" value="1"/>
</dbReference>
<evidence type="ECO:0000256" key="19">
    <source>
        <dbReference type="HAMAP-Rule" id="MF_00719"/>
    </source>
</evidence>
<accession>A0A380YRP5</accession>
<feature type="transmembrane region" description="Helical" evidence="19">
    <location>
        <begin position="48"/>
        <end position="72"/>
    </location>
</feature>
<evidence type="ECO:0000256" key="2">
    <source>
        <dbReference type="ARBA" id="ARBA00004651"/>
    </source>
</evidence>
<evidence type="ECO:0000256" key="16">
    <source>
        <dbReference type="ARBA" id="ARBA00032853"/>
    </source>
</evidence>
<dbReference type="EC" id="2.7.8.26" evidence="5 19"/>
<comment type="function">
    <text evidence="14 19">Joins adenosylcobinamide-GDP and alpha-ribazole to generate adenosylcobalamin (Ado-cobalamin). Also synthesizes adenosylcobalamin 5'-phosphate from adenosylcobinamide-GDP and alpha-ribazole 5'-phosphate.</text>
</comment>
<proteinExistence type="inferred from homology"/>
<dbReference type="HAMAP" id="MF_00719">
    <property type="entry name" value="CobS"/>
    <property type="match status" value="1"/>
</dbReference>
<evidence type="ECO:0000256" key="13">
    <source>
        <dbReference type="ARBA" id="ARBA00023136"/>
    </source>
</evidence>
<protein>
    <recommendedName>
        <fullName evidence="6 19">Adenosylcobinamide-GDP ribazoletransferase</fullName>
        <ecNumber evidence="5 19">2.7.8.26</ecNumber>
    </recommendedName>
    <alternativeName>
        <fullName evidence="16 19">Cobalamin synthase</fullName>
    </alternativeName>
    <alternativeName>
        <fullName evidence="15 19">Cobalamin-5'-phosphate synthase</fullName>
    </alternativeName>
</protein>
<keyword evidence="13 19" id="KW-0472">Membrane</keyword>
<evidence type="ECO:0000256" key="15">
    <source>
        <dbReference type="ARBA" id="ARBA00032605"/>
    </source>
</evidence>
<evidence type="ECO:0000256" key="6">
    <source>
        <dbReference type="ARBA" id="ARBA00015850"/>
    </source>
</evidence>
<dbReference type="GO" id="GO:0008818">
    <property type="term" value="F:cobalamin 5'-phosphate synthase activity"/>
    <property type="evidence" value="ECO:0007669"/>
    <property type="project" value="UniProtKB-UniRule"/>
</dbReference>
<dbReference type="GO" id="GO:0009236">
    <property type="term" value="P:cobalamin biosynthetic process"/>
    <property type="evidence" value="ECO:0007669"/>
    <property type="project" value="UniProtKB-UniRule"/>
</dbReference>
<keyword evidence="8 19" id="KW-0169">Cobalamin biosynthesis</keyword>
<feature type="transmembrane region" description="Helical" evidence="19">
    <location>
        <begin position="177"/>
        <end position="194"/>
    </location>
</feature>
<evidence type="ECO:0000256" key="17">
    <source>
        <dbReference type="ARBA" id="ARBA00048623"/>
    </source>
</evidence>
<dbReference type="InterPro" id="IPR003805">
    <property type="entry name" value="CobS"/>
</dbReference>
<comment type="similarity">
    <text evidence="4 19">Belongs to the CobS family.</text>
</comment>
<evidence type="ECO:0000256" key="8">
    <source>
        <dbReference type="ARBA" id="ARBA00022573"/>
    </source>
</evidence>
<dbReference type="OrthoDB" id="9794626at2"/>
<dbReference type="GO" id="GO:0005886">
    <property type="term" value="C:plasma membrane"/>
    <property type="evidence" value="ECO:0007669"/>
    <property type="project" value="UniProtKB-SubCell"/>
</dbReference>
<dbReference type="UniPathway" id="UPA00148">
    <property type="reaction ID" value="UER00238"/>
</dbReference>
<keyword evidence="12 19" id="KW-1133">Transmembrane helix</keyword>
<dbReference type="PANTHER" id="PTHR34148">
    <property type="entry name" value="ADENOSYLCOBINAMIDE-GDP RIBAZOLETRANSFERASE"/>
    <property type="match status" value="1"/>
</dbReference>
<evidence type="ECO:0000256" key="12">
    <source>
        <dbReference type="ARBA" id="ARBA00022989"/>
    </source>
</evidence>
<feature type="transmembrane region" description="Helical" evidence="19">
    <location>
        <begin position="106"/>
        <end position="123"/>
    </location>
</feature>
<evidence type="ECO:0000313" key="20">
    <source>
        <dbReference type="EMBL" id="SUV29122.1"/>
    </source>
</evidence>
<evidence type="ECO:0000256" key="5">
    <source>
        <dbReference type="ARBA" id="ARBA00013200"/>
    </source>
</evidence>
<evidence type="ECO:0000256" key="9">
    <source>
        <dbReference type="ARBA" id="ARBA00022679"/>
    </source>
</evidence>
<organism evidence="20 21">
    <name type="scientific">Bacteroides eggerthii</name>
    <dbReference type="NCBI Taxonomy" id="28111"/>
    <lineage>
        <taxon>Bacteria</taxon>
        <taxon>Pseudomonadati</taxon>
        <taxon>Bacteroidota</taxon>
        <taxon>Bacteroidia</taxon>
        <taxon>Bacteroidales</taxon>
        <taxon>Bacteroidaceae</taxon>
        <taxon>Bacteroides</taxon>
    </lineage>
</organism>
<comment type="pathway">
    <text evidence="3 19">Cofactor biosynthesis; adenosylcobalamin biosynthesis; adenosylcobalamin from cob(II)yrinate a,c-diamide: step 7/7.</text>
</comment>
<dbReference type="STRING" id="483216.BACEGG_02752"/>
<comment type="cofactor">
    <cofactor evidence="1 19">
        <name>Mg(2+)</name>
        <dbReference type="ChEBI" id="CHEBI:18420"/>
    </cofactor>
</comment>
<feature type="transmembrane region" description="Helical" evidence="19">
    <location>
        <begin position="227"/>
        <end position="249"/>
    </location>
</feature>
<dbReference type="GO" id="GO:0051073">
    <property type="term" value="F:adenosylcobinamide-GDP ribazoletransferase activity"/>
    <property type="evidence" value="ECO:0007669"/>
    <property type="project" value="UniProtKB-UniRule"/>
</dbReference>
<evidence type="ECO:0000256" key="18">
    <source>
        <dbReference type="ARBA" id="ARBA00049504"/>
    </source>
</evidence>
<keyword evidence="10 19" id="KW-0812">Transmembrane</keyword>
<comment type="subcellular location">
    <subcellularLocation>
        <location evidence="2 19">Cell membrane</location>
        <topology evidence="2 19">Multi-pass membrane protein</topology>
    </subcellularLocation>
</comment>
<keyword evidence="11 19" id="KW-0460">Magnesium</keyword>
<reference evidence="20 21" key="1">
    <citation type="submission" date="2018-06" db="EMBL/GenBank/DDBJ databases">
        <authorList>
            <consortium name="Pathogen Informatics"/>
            <person name="Doyle S."/>
        </authorList>
    </citation>
    <scope>NUCLEOTIDE SEQUENCE [LARGE SCALE GENOMIC DNA]</scope>
    <source>
        <strain evidence="20 21">NCTC11155</strain>
    </source>
</reference>
<gene>
    <name evidence="19" type="primary">cobS</name>
    <name evidence="20" type="ORF">NCTC11155_01089</name>
</gene>
<evidence type="ECO:0000256" key="3">
    <source>
        <dbReference type="ARBA" id="ARBA00004663"/>
    </source>
</evidence>
<dbReference type="EMBL" id="UFSX01000001">
    <property type="protein sequence ID" value="SUV29122.1"/>
    <property type="molecule type" value="Genomic_DNA"/>
</dbReference>
<evidence type="ECO:0000256" key="4">
    <source>
        <dbReference type="ARBA" id="ARBA00010561"/>
    </source>
</evidence>
<dbReference type="Pfam" id="PF02654">
    <property type="entry name" value="CobS"/>
    <property type="match status" value="1"/>
</dbReference>
<dbReference type="RefSeq" id="WP_004291061.1">
    <property type="nucleotide sequence ID" value="NZ_CABKNQ010000018.1"/>
</dbReference>
<keyword evidence="7 19" id="KW-1003">Cell membrane</keyword>
<evidence type="ECO:0000313" key="21">
    <source>
        <dbReference type="Proteomes" id="UP000254424"/>
    </source>
</evidence>
<feature type="transmembrane region" description="Helical" evidence="19">
    <location>
        <begin position="129"/>
        <end position="156"/>
    </location>
</feature>
<dbReference type="AlphaFoldDB" id="A0A380YRP5"/>
<evidence type="ECO:0000256" key="1">
    <source>
        <dbReference type="ARBA" id="ARBA00001946"/>
    </source>
</evidence>
<comment type="catalytic activity">
    <reaction evidence="17 19">
        <text>alpha-ribazole + adenosylcob(III)inamide-GDP = adenosylcob(III)alamin + GMP + H(+)</text>
        <dbReference type="Rhea" id="RHEA:16049"/>
        <dbReference type="ChEBI" id="CHEBI:10329"/>
        <dbReference type="ChEBI" id="CHEBI:15378"/>
        <dbReference type="ChEBI" id="CHEBI:18408"/>
        <dbReference type="ChEBI" id="CHEBI:58115"/>
        <dbReference type="ChEBI" id="CHEBI:60487"/>
        <dbReference type="EC" id="2.7.8.26"/>
    </reaction>
</comment>